<dbReference type="Proteomes" id="UP000094869">
    <property type="component" value="Unassembled WGS sequence"/>
</dbReference>
<dbReference type="InterPro" id="IPR000515">
    <property type="entry name" value="MetI-like"/>
</dbReference>
<evidence type="ECO:0000256" key="7">
    <source>
        <dbReference type="RuleBase" id="RU363032"/>
    </source>
</evidence>
<dbReference type="PANTHER" id="PTHR43744:SF9">
    <property type="entry name" value="POLYGALACTURONAN_RHAMNOGALACTURONAN TRANSPORT SYSTEM PERMEASE PROTEIN YTCP"/>
    <property type="match status" value="1"/>
</dbReference>
<feature type="transmembrane region" description="Helical" evidence="7">
    <location>
        <begin position="21"/>
        <end position="42"/>
    </location>
</feature>
<evidence type="ECO:0000259" key="8">
    <source>
        <dbReference type="PROSITE" id="PS50928"/>
    </source>
</evidence>
<comment type="similarity">
    <text evidence="7">Belongs to the binding-protein-dependent transport system permease family.</text>
</comment>
<reference evidence="11 14" key="2">
    <citation type="submission" date="2016-08" db="EMBL/GenBank/DDBJ databases">
        <title>Characterization of Isolates of Eisenbergiella tayi Derived from Blood Cultures, Using Whole Genome Sequencing.</title>
        <authorList>
            <person name="Bernier A.-M."/>
            <person name="Burdz T."/>
            <person name="Wiebe D."/>
            <person name="Bernard K."/>
        </authorList>
    </citation>
    <scope>NUCLEOTIDE SEQUENCE [LARGE SCALE GENOMIC DNA]</scope>
    <source>
        <strain evidence="11 14">NML120146</strain>
    </source>
</reference>
<feature type="transmembrane region" description="Helical" evidence="7">
    <location>
        <begin position="88"/>
        <end position="110"/>
    </location>
</feature>
<dbReference type="Pfam" id="PF00528">
    <property type="entry name" value="BPD_transp_1"/>
    <property type="match status" value="1"/>
</dbReference>
<dbReference type="EMBL" id="MEHA01000001">
    <property type="protein sequence ID" value="ODR55792.1"/>
    <property type="molecule type" value="Genomic_DNA"/>
</dbReference>
<evidence type="ECO:0000313" key="11">
    <source>
        <dbReference type="EMBL" id="ODR60008.1"/>
    </source>
</evidence>
<dbReference type="EMBL" id="MCGH01000002">
    <property type="protein sequence ID" value="ODM06692.1"/>
    <property type="molecule type" value="Genomic_DNA"/>
</dbReference>
<organism evidence="9 12">
    <name type="scientific">Eisenbergiella tayi</name>
    <dbReference type="NCBI Taxonomy" id="1432052"/>
    <lineage>
        <taxon>Bacteria</taxon>
        <taxon>Bacillati</taxon>
        <taxon>Bacillota</taxon>
        <taxon>Clostridia</taxon>
        <taxon>Lachnospirales</taxon>
        <taxon>Lachnospiraceae</taxon>
        <taxon>Eisenbergiella</taxon>
    </lineage>
</organism>
<dbReference type="InterPro" id="IPR035906">
    <property type="entry name" value="MetI-like_sf"/>
</dbReference>
<keyword evidence="3" id="KW-1003">Cell membrane</keyword>
<keyword evidence="14" id="KW-1185">Reference proteome</keyword>
<proteinExistence type="inferred from homology"/>
<keyword evidence="4 7" id="KW-0812">Transmembrane</keyword>
<feature type="transmembrane region" description="Helical" evidence="7">
    <location>
        <begin position="275"/>
        <end position="294"/>
    </location>
</feature>
<keyword evidence="2 7" id="KW-0813">Transport</keyword>
<evidence type="ECO:0000313" key="12">
    <source>
        <dbReference type="Proteomes" id="UP000094067"/>
    </source>
</evidence>
<dbReference type="AlphaFoldDB" id="A0A1E3AD74"/>
<name>A0A1E3AD74_9FIRM</name>
<feature type="transmembrane region" description="Helical" evidence="7">
    <location>
        <begin position="195"/>
        <end position="220"/>
    </location>
</feature>
<evidence type="ECO:0000256" key="6">
    <source>
        <dbReference type="ARBA" id="ARBA00023136"/>
    </source>
</evidence>
<evidence type="ECO:0000256" key="3">
    <source>
        <dbReference type="ARBA" id="ARBA00022475"/>
    </source>
</evidence>
<evidence type="ECO:0000313" key="10">
    <source>
        <dbReference type="EMBL" id="ODR55792.1"/>
    </source>
</evidence>
<reference evidence="10 13" key="3">
    <citation type="submission" date="2016-08" db="EMBL/GenBank/DDBJ databases">
        <authorList>
            <person name="Seilhamer J.J."/>
        </authorList>
    </citation>
    <scope>NUCLEOTIDE SEQUENCE [LARGE SCALE GENOMIC DNA]</scope>
    <source>
        <strain evidence="10 13">NML150140-1</strain>
    </source>
</reference>
<evidence type="ECO:0000256" key="1">
    <source>
        <dbReference type="ARBA" id="ARBA00004651"/>
    </source>
</evidence>
<dbReference type="PROSITE" id="PS50928">
    <property type="entry name" value="ABC_TM1"/>
    <property type="match status" value="1"/>
</dbReference>
<dbReference type="OrthoDB" id="157184at2"/>
<dbReference type="EMBL" id="MEHD01000013">
    <property type="protein sequence ID" value="ODR60008.1"/>
    <property type="molecule type" value="Genomic_DNA"/>
</dbReference>
<evidence type="ECO:0000313" key="9">
    <source>
        <dbReference type="EMBL" id="ODM06692.1"/>
    </source>
</evidence>
<sequence length="304" mass="33922">MIQNKKKKGAVTVRESVGSRIFTIVNTLILVFLALICILPLINILAVSLSSNAAATAGLVKLVPVEFTLKSYEYVAKRAAFWKSLGVTILRCLLGVSLNVLMCVLTAYPLSKDNSKLRMRTGYTWFFFITMLINAGLIPWYMTIKSVHLLGTIWALVLPGAVPVFSVVLMLNFFRAIPEELEEAAFMDGANHWNILARIYIPLSKASIATICLFALVYHWNSWFDGIILMNKPTQYPLQSYLQTIIIQGDTSVNSTTDWQTMALVSDRTVKCAQIFLSTLPIVAAYPFLQRYFVKGMVMGSVKG</sequence>
<keyword evidence="6 7" id="KW-0472">Membrane</keyword>
<dbReference type="Proteomes" id="UP000094067">
    <property type="component" value="Unassembled WGS sequence"/>
</dbReference>
<dbReference type="CDD" id="cd06261">
    <property type="entry name" value="TM_PBP2"/>
    <property type="match status" value="1"/>
</dbReference>
<comment type="subcellular location">
    <subcellularLocation>
        <location evidence="1 7">Cell membrane</location>
        <topology evidence="1 7">Multi-pass membrane protein</topology>
    </subcellularLocation>
</comment>
<dbReference type="Proteomes" id="UP000094271">
    <property type="component" value="Unassembled WGS sequence"/>
</dbReference>
<dbReference type="SUPFAM" id="SSF161098">
    <property type="entry name" value="MetI-like"/>
    <property type="match status" value="1"/>
</dbReference>
<dbReference type="Gene3D" id="1.10.3720.10">
    <property type="entry name" value="MetI-like"/>
    <property type="match status" value="1"/>
</dbReference>
<keyword evidence="5 7" id="KW-1133">Transmembrane helix</keyword>
<feature type="transmembrane region" description="Helical" evidence="7">
    <location>
        <begin position="153"/>
        <end position="174"/>
    </location>
</feature>
<dbReference type="PATRIC" id="fig|1432052.4.peg.2881"/>
<gene>
    <name evidence="9" type="primary">lacG_4</name>
    <name evidence="10" type="ORF">BEI59_01110</name>
    <name evidence="9" type="ORF">BEI61_02582</name>
    <name evidence="11" type="ORF">BEI63_05665</name>
</gene>
<dbReference type="GO" id="GO:0005886">
    <property type="term" value="C:plasma membrane"/>
    <property type="evidence" value="ECO:0007669"/>
    <property type="project" value="UniProtKB-SubCell"/>
</dbReference>
<accession>A0A1E3AD74</accession>
<evidence type="ECO:0000313" key="13">
    <source>
        <dbReference type="Proteomes" id="UP000094271"/>
    </source>
</evidence>
<dbReference type="RefSeq" id="WP_069152534.1">
    <property type="nucleotide sequence ID" value="NZ_DBFYTW010000340.1"/>
</dbReference>
<protein>
    <submittedName>
        <fullName evidence="10">ABC transporter permease</fullName>
    </submittedName>
    <submittedName>
        <fullName evidence="9">Lactose transport system permease protein LacG</fullName>
    </submittedName>
</protein>
<comment type="caution">
    <text evidence="9">The sequence shown here is derived from an EMBL/GenBank/DDBJ whole genome shotgun (WGS) entry which is preliminary data.</text>
</comment>
<evidence type="ECO:0000256" key="4">
    <source>
        <dbReference type="ARBA" id="ARBA00022692"/>
    </source>
</evidence>
<feature type="domain" description="ABC transmembrane type-1" evidence="8">
    <location>
        <begin position="85"/>
        <end position="281"/>
    </location>
</feature>
<evidence type="ECO:0000256" key="2">
    <source>
        <dbReference type="ARBA" id="ARBA00022448"/>
    </source>
</evidence>
<dbReference type="PANTHER" id="PTHR43744">
    <property type="entry name" value="ABC TRANSPORTER PERMEASE PROTEIN MG189-RELATED-RELATED"/>
    <property type="match status" value="1"/>
</dbReference>
<dbReference type="GO" id="GO:0055085">
    <property type="term" value="P:transmembrane transport"/>
    <property type="evidence" value="ECO:0007669"/>
    <property type="project" value="InterPro"/>
</dbReference>
<evidence type="ECO:0000256" key="5">
    <source>
        <dbReference type="ARBA" id="ARBA00022989"/>
    </source>
</evidence>
<reference evidence="9 12" key="1">
    <citation type="submission" date="2016-07" db="EMBL/GenBank/DDBJ databases">
        <title>Characterization of isolates of Eisenbergiella tayi derived from blood cultures, using whole genome sequencing.</title>
        <authorList>
            <person name="Burdz T."/>
            <person name="Wiebe D."/>
            <person name="Huynh C."/>
            <person name="Bernard K."/>
        </authorList>
    </citation>
    <scope>NUCLEOTIDE SEQUENCE [LARGE SCALE GENOMIC DNA]</scope>
    <source>
        <strain evidence="9 12">NML 110608</strain>
    </source>
</reference>
<feature type="transmembrane region" description="Helical" evidence="7">
    <location>
        <begin position="122"/>
        <end position="141"/>
    </location>
</feature>
<evidence type="ECO:0000313" key="14">
    <source>
        <dbReference type="Proteomes" id="UP000094869"/>
    </source>
</evidence>